<keyword evidence="1" id="KW-0489">Methyltransferase</keyword>
<proteinExistence type="predicted"/>
<name>A0A2M8LTI3_9ACTN</name>
<dbReference type="Gene3D" id="3.40.50.150">
    <property type="entry name" value="Vaccinia Virus protein VP39"/>
    <property type="match status" value="1"/>
</dbReference>
<gene>
    <name evidence="1" type="ORF">CUT44_23315</name>
</gene>
<dbReference type="Pfam" id="PF04672">
    <property type="entry name" value="Methyltransf_19"/>
    <property type="match status" value="1"/>
</dbReference>
<accession>A0A2M8LTI3</accession>
<protein>
    <submittedName>
        <fullName evidence="1">S-adenosyl methyltransferase</fullName>
    </submittedName>
</protein>
<evidence type="ECO:0000313" key="2">
    <source>
        <dbReference type="Proteomes" id="UP000230407"/>
    </source>
</evidence>
<dbReference type="GO" id="GO:0008168">
    <property type="term" value="F:methyltransferase activity"/>
    <property type="evidence" value="ECO:0007669"/>
    <property type="project" value="UniProtKB-KW"/>
</dbReference>
<dbReference type="Proteomes" id="UP000230407">
    <property type="component" value="Unassembled WGS sequence"/>
</dbReference>
<dbReference type="InterPro" id="IPR006764">
    <property type="entry name" value="SAM_dep_MeTrfase_SAV2177_type"/>
</dbReference>
<dbReference type="PIRSF" id="PIRSF017393">
    <property type="entry name" value="MTase_SAV2177"/>
    <property type="match status" value="1"/>
</dbReference>
<dbReference type="InterPro" id="IPR029063">
    <property type="entry name" value="SAM-dependent_MTases_sf"/>
</dbReference>
<sequence length="271" mass="29321">MADVSPASDRRVPPQIDTTVPHSARIWNYWLGGKDYYEVDRSAGDQFAAHFPAIADTARAFREFLGRAIHHLAGEVGVRQFLDVGTGLPTADNTHEVAQRAAPGARIVYVDNDPLVLAHARALLTSTPEGATDYVHADLHDTDRILAEAARTLDLDEPVALILSGILGHLADHEEALAIVRRLLDPLPPGSHLVVCDGTDTDEVLNEAQEQHNEGGASQYHLRSPEQIAGYFGGLELLEPGVVPCSRWRPETSTTGVLTEAHAYSGVGRKP</sequence>
<keyword evidence="2" id="KW-1185">Reference proteome</keyword>
<reference evidence="1 2" key="1">
    <citation type="submission" date="2017-11" db="EMBL/GenBank/DDBJ databases">
        <title>Streptomyces carmine sp. nov., a novel actinomycete isolated from Sophora alopecuroides in Xinjiang, China.</title>
        <authorList>
            <person name="Wang Y."/>
            <person name="Luo X."/>
            <person name="Wan C."/>
            <person name="Zhang L."/>
        </authorList>
    </citation>
    <scope>NUCLEOTIDE SEQUENCE [LARGE SCALE GENOMIC DNA]</scope>
    <source>
        <strain evidence="1 2">TRM SA0054</strain>
    </source>
</reference>
<dbReference type="SUPFAM" id="SSF53335">
    <property type="entry name" value="S-adenosyl-L-methionine-dependent methyltransferases"/>
    <property type="match status" value="1"/>
</dbReference>
<evidence type="ECO:0000313" key="1">
    <source>
        <dbReference type="EMBL" id="PJE95255.1"/>
    </source>
</evidence>
<dbReference type="RefSeq" id="WP_100203898.1">
    <property type="nucleotide sequence ID" value="NZ_PGGW01000066.1"/>
</dbReference>
<keyword evidence="1" id="KW-0808">Transferase</keyword>
<dbReference type="AlphaFoldDB" id="A0A2M8LTI3"/>
<dbReference type="EMBL" id="PGGW01000066">
    <property type="protein sequence ID" value="PJE95255.1"/>
    <property type="molecule type" value="Genomic_DNA"/>
</dbReference>
<organism evidence="1 2">
    <name type="scientific">Streptomyces carminius</name>
    <dbReference type="NCBI Taxonomy" id="2665496"/>
    <lineage>
        <taxon>Bacteria</taxon>
        <taxon>Bacillati</taxon>
        <taxon>Actinomycetota</taxon>
        <taxon>Actinomycetes</taxon>
        <taxon>Kitasatosporales</taxon>
        <taxon>Streptomycetaceae</taxon>
        <taxon>Streptomyces</taxon>
    </lineage>
</organism>
<dbReference type="GO" id="GO:0032259">
    <property type="term" value="P:methylation"/>
    <property type="evidence" value="ECO:0007669"/>
    <property type="project" value="UniProtKB-KW"/>
</dbReference>
<comment type="caution">
    <text evidence="1">The sequence shown here is derived from an EMBL/GenBank/DDBJ whole genome shotgun (WGS) entry which is preliminary data.</text>
</comment>